<organism evidence="1 2">
    <name type="scientific">Floridaenema fluviatile BLCC-F154</name>
    <dbReference type="NCBI Taxonomy" id="3153640"/>
    <lineage>
        <taxon>Bacteria</taxon>
        <taxon>Bacillati</taxon>
        <taxon>Cyanobacteriota</taxon>
        <taxon>Cyanophyceae</taxon>
        <taxon>Oscillatoriophycideae</taxon>
        <taxon>Aerosakkonematales</taxon>
        <taxon>Aerosakkonemataceae</taxon>
        <taxon>Floridanema</taxon>
        <taxon>Floridanema fluviatile</taxon>
    </lineage>
</organism>
<dbReference type="InterPro" id="IPR023867">
    <property type="entry name" value="Sulphatase_maturase_rSAM"/>
</dbReference>
<proteinExistence type="predicted"/>
<dbReference type="SUPFAM" id="SSF102114">
    <property type="entry name" value="Radical SAM enzymes"/>
    <property type="match status" value="1"/>
</dbReference>
<dbReference type="InterPro" id="IPR058240">
    <property type="entry name" value="rSAM_sf"/>
</dbReference>
<comment type="caution">
    <text evidence="1">The sequence shown here is derived from an EMBL/GenBank/DDBJ whole genome shotgun (WGS) entry which is preliminary data.</text>
</comment>
<dbReference type="PANTHER" id="PTHR43273">
    <property type="entry name" value="ANAEROBIC SULFATASE-MATURATING ENZYME HOMOLOG ASLB-RELATED"/>
    <property type="match status" value="1"/>
</dbReference>
<dbReference type="InterPro" id="IPR013785">
    <property type="entry name" value="Aldolase_TIM"/>
</dbReference>
<evidence type="ECO:0000313" key="1">
    <source>
        <dbReference type="EMBL" id="MFB2934883.1"/>
    </source>
</evidence>
<dbReference type="Proteomes" id="UP001576776">
    <property type="component" value="Unassembled WGS sequence"/>
</dbReference>
<reference evidence="1 2" key="1">
    <citation type="submission" date="2024-09" db="EMBL/GenBank/DDBJ databases">
        <title>Floridaenema gen nov. (Aerosakkonemataceae, Aerosakkonematales ord. nov., Cyanobacteria) from benthic tropical and subtropical fresh waters, with the description of four new species.</title>
        <authorList>
            <person name="Moretto J.A."/>
            <person name="Berthold D.E."/>
            <person name="Lefler F.W."/>
            <person name="Huang I.-S."/>
            <person name="Laughinghouse H. IV."/>
        </authorList>
    </citation>
    <scope>NUCLEOTIDE SEQUENCE [LARGE SCALE GENOMIC DNA]</scope>
    <source>
        <strain evidence="1 2">BLCC-F154</strain>
    </source>
</reference>
<gene>
    <name evidence="1" type="ORF">ACE1B6_06355</name>
</gene>
<dbReference type="RefSeq" id="WP_413256407.1">
    <property type="nucleotide sequence ID" value="NZ_JBHFNS010000027.1"/>
</dbReference>
<protein>
    <submittedName>
        <fullName evidence="1">Uncharacterized protein</fullName>
    </submittedName>
</protein>
<keyword evidence="2" id="KW-1185">Reference proteome</keyword>
<accession>A0ABV4Y8Q0</accession>
<name>A0ABV4Y8Q0_9CYAN</name>
<sequence length="246" mass="27630">MKKYQVKISTSLDGLREANDLIRIDARGKGTFDIIVSKINLLKSIDYPIDGFSITITDANFSLVDEKVIDFAKSLGVKDVSMDFDLVRSINIPVEDCVHKIISLRRYAHKNGLNFYGTWETPYRILISNSWLSNPHAFCPAMEGKTIEFNVDGTLKTCGHTNTIVGRYENFDECFLPGSKYLEIISSRLPGNNDFCKGCEIEGCCAGQCHVTLESSKKDPSLVNRTCQLMKMATKALIREYLQSSM</sequence>
<dbReference type="EMBL" id="JBHFNS010000027">
    <property type="protein sequence ID" value="MFB2934883.1"/>
    <property type="molecule type" value="Genomic_DNA"/>
</dbReference>
<dbReference type="Gene3D" id="3.20.20.70">
    <property type="entry name" value="Aldolase class I"/>
    <property type="match status" value="1"/>
</dbReference>
<dbReference type="PANTHER" id="PTHR43273:SF3">
    <property type="entry name" value="ANAEROBIC SULFATASE-MATURATING ENZYME HOMOLOG ASLB-RELATED"/>
    <property type="match status" value="1"/>
</dbReference>
<evidence type="ECO:0000313" key="2">
    <source>
        <dbReference type="Proteomes" id="UP001576776"/>
    </source>
</evidence>